<proteinExistence type="predicted"/>
<feature type="region of interest" description="Disordered" evidence="1">
    <location>
        <begin position="115"/>
        <end position="167"/>
    </location>
</feature>
<evidence type="ECO:0000313" key="2">
    <source>
        <dbReference type="EMBL" id="QUD89863.1"/>
    </source>
</evidence>
<keyword evidence="3" id="KW-1185">Reference proteome</keyword>
<dbReference type="EMBL" id="CP073078">
    <property type="protein sequence ID" value="QUD89863.1"/>
    <property type="molecule type" value="Genomic_DNA"/>
</dbReference>
<dbReference type="AlphaFoldDB" id="A0A975G2D0"/>
<accession>A0A975G2D0</accession>
<dbReference type="Proteomes" id="UP000676409">
    <property type="component" value="Chromosome"/>
</dbReference>
<name>A0A975G2D0_9CAUL</name>
<gene>
    <name evidence="2" type="ORF">KCG34_08330</name>
</gene>
<reference evidence="2" key="1">
    <citation type="submission" date="2021-04" db="EMBL/GenBank/DDBJ databases">
        <title>The complete genome sequence of Caulobacter sp. S6.</title>
        <authorList>
            <person name="Tang Y."/>
            <person name="Ouyang W."/>
            <person name="Liu Q."/>
            <person name="Huang B."/>
            <person name="Guo Z."/>
            <person name="Lei P."/>
        </authorList>
    </citation>
    <scope>NUCLEOTIDE SEQUENCE</scope>
    <source>
        <strain evidence="2">S6</strain>
    </source>
</reference>
<dbReference type="KEGG" id="caul:KCG34_08330"/>
<dbReference type="RefSeq" id="WP_211939915.1">
    <property type="nucleotide sequence ID" value="NZ_CP073078.1"/>
</dbReference>
<evidence type="ECO:0000256" key="1">
    <source>
        <dbReference type="SAM" id="MobiDB-lite"/>
    </source>
</evidence>
<organism evidence="2 3">
    <name type="scientific">Phenylobacterium montanum</name>
    <dbReference type="NCBI Taxonomy" id="2823693"/>
    <lineage>
        <taxon>Bacteria</taxon>
        <taxon>Pseudomonadati</taxon>
        <taxon>Pseudomonadota</taxon>
        <taxon>Alphaproteobacteria</taxon>
        <taxon>Caulobacterales</taxon>
        <taxon>Caulobacteraceae</taxon>
        <taxon>Phenylobacterium</taxon>
    </lineage>
</organism>
<sequence length="167" mass="17377">MILAGLAALAIGSSGDPEIDGMLARIHSTKEAYENCLFSQAVEMHPSRDSQALEQKLLARCSSDREAWLDAMTVHASPKANAAARAAVEPMFPTLASLAIQAAIQQGRQCAAIPTGPGPITRHVEPPRSTSASSRDRAVTPARPPGPTGPCGGITVPTDPSALTCRN</sequence>
<evidence type="ECO:0000313" key="3">
    <source>
        <dbReference type="Proteomes" id="UP000676409"/>
    </source>
</evidence>
<protein>
    <submittedName>
        <fullName evidence="2">Uncharacterized protein</fullName>
    </submittedName>
</protein>